<dbReference type="InterPro" id="IPR000120">
    <property type="entry name" value="Amidase"/>
</dbReference>
<dbReference type="PANTHER" id="PTHR11895">
    <property type="entry name" value="TRANSAMIDASE"/>
    <property type="match status" value="1"/>
</dbReference>
<comment type="similarity">
    <text evidence="1">Belongs to the amidase family.</text>
</comment>
<dbReference type="SUPFAM" id="SSF75304">
    <property type="entry name" value="Amidase signature (AS) enzymes"/>
    <property type="match status" value="1"/>
</dbReference>
<reference evidence="3" key="1">
    <citation type="journal article" date="2005" name="PLoS Biol.">
        <title>New insights into metabolic properties of marine bacteria encoding proteorhodopsins.</title>
        <authorList>
            <person name="Sabehi G."/>
            <person name="Loy A."/>
            <person name="Jung K.H."/>
            <person name="Partha R."/>
            <person name="Spudich J.L."/>
            <person name="Isaacson T."/>
            <person name="Hirschberg J."/>
            <person name="Wagner M."/>
            <person name="Beja O."/>
        </authorList>
    </citation>
    <scope>NUCLEOTIDE SEQUENCE</scope>
</reference>
<dbReference type="InterPro" id="IPR023631">
    <property type="entry name" value="Amidase_dom"/>
</dbReference>
<evidence type="ECO:0000259" key="2">
    <source>
        <dbReference type="Pfam" id="PF01425"/>
    </source>
</evidence>
<dbReference type="Gene3D" id="3.90.1300.10">
    <property type="entry name" value="Amidase signature (AS) domain"/>
    <property type="match status" value="1"/>
</dbReference>
<organism evidence="3">
    <name type="scientific">Uncultured marine bacterium 66A03</name>
    <dbReference type="NCBI Taxonomy" id="331677"/>
    <lineage>
        <taxon>Bacteria</taxon>
        <taxon>environmental samples</taxon>
    </lineage>
</organism>
<keyword evidence="3" id="KW-0808">Transferase</keyword>
<dbReference type="PANTHER" id="PTHR11895:SF7">
    <property type="entry name" value="GLUTAMYL-TRNA(GLN) AMIDOTRANSFERASE SUBUNIT A, MITOCHONDRIAL"/>
    <property type="match status" value="1"/>
</dbReference>
<dbReference type="EMBL" id="DQ065755">
    <property type="protein sequence ID" value="AAY68340.1"/>
    <property type="molecule type" value="Genomic_DNA"/>
</dbReference>
<proteinExistence type="inferred from homology"/>
<sequence>MFSASEILSKIRIGQLTALEVTHACLNSINSTDNELMAWAHVNRDFAIERAENLDKLQSEGKAIGRLHGIPIGIKDIIDIAGIPTTCGSPILLGSIPNNSARIIQLLEAEGAVIIGKTVTTEFAFMNPSKTKNPHNLDYSPGGSSAGSAAAVAAGHVPITVGSQTNGSVIRPASFCGVFGLKPSAGIIPRVGVLETSDLLDQIGVFANHIEDLTLICDVLAQYDNRDPQSFSSSRPIFQNGLNLKKRADPIFGAVSFDYMDNLDADMKAGFDKLVSSLGNRVQKIDARPFTSTFLDAHKIIHEFQIFQNLGHYLKSNSNELSAPILEALERASIIQNDEFKKAVTVRNEASKFFENLFSRFDVIVTPSALGKAPLLSESTTGNPVCCTIWSLTGLPCINLPLLLGENELPLGIQLVGNYTADEKLIYTANWLLNFIKKENHSNSHLSDK</sequence>
<evidence type="ECO:0000256" key="1">
    <source>
        <dbReference type="ARBA" id="ARBA00009199"/>
    </source>
</evidence>
<dbReference type="Pfam" id="PF01425">
    <property type="entry name" value="Amidase"/>
    <property type="match status" value="1"/>
</dbReference>
<protein>
    <submittedName>
        <fullName evidence="3">Putative Asp-tRNAAsn/Glu-tRNAGln amidotransferase A subunit</fullName>
    </submittedName>
</protein>
<dbReference type="InterPro" id="IPR036928">
    <property type="entry name" value="AS_sf"/>
</dbReference>
<accession>Q4PNF9</accession>
<evidence type="ECO:0000313" key="3">
    <source>
        <dbReference type="EMBL" id="AAY68340.1"/>
    </source>
</evidence>
<feature type="domain" description="Amidase" evidence="2">
    <location>
        <begin position="20"/>
        <end position="425"/>
    </location>
</feature>
<dbReference type="AlphaFoldDB" id="Q4PNF9"/>
<dbReference type="GO" id="GO:0016740">
    <property type="term" value="F:transferase activity"/>
    <property type="evidence" value="ECO:0007669"/>
    <property type="project" value="UniProtKB-KW"/>
</dbReference>
<name>Q4PNF9_UNCMB</name>